<organism evidence="1 2">
    <name type="scientific">Paracidovorax anthurii</name>
    <dbReference type="NCBI Taxonomy" id="78229"/>
    <lineage>
        <taxon>Bacteria</taxon>
        <taxon>Pseudomonadati</taxon>
        <taxon>Pseudomonadota</taxon>
        <taxon>Betaproteobacteria</taxon>
        <taxon>Burkholderiales</taxon>
        <taxon>Comamonadaceae</taxon>
        <taxon>Paracidovorax</taxon>
    </lineage>
</organism>
<dbReference type="SUPFAM" id="SSF51735">
    <property type="entry name" value="NAD(P)-binding Rossmann-fold domains"/>
    <property type="match status" value="1"/>
</dbReference>
<dbReference type="AlphaFoldDB" id="A0A328ZJ46"/>
<accession>A0A328ZJ46</accession>
<protein>
    <submittedName>
        <fullName evidence="1">Uncharacterized protein</fullName>
    </submittedName>
</protein>
<dbReference type="EMBL" id="QLTA01000002">
    <property type="protein sequence ID" value="RAR86220.1"/>
    <property type="molecule type" value="Genomic_DNA"/>
</dbReference>
<gene>
    <name evidence="1" type="ORF">AX018_1002182</name>
</gene>
<keyword evidence="2" id="KW-1185">Reference proteome</keyword>
<name>A0A328ZJ46_9BURK</name>
<reference evidence="1 2" key="1">
    <citation type="submission" date="2018-06" db="EMBL/GenBank/DDBJ databases">
        <title>Genomic Encyclopedia of Archaeal and Bacterial Type Strains, Phase II (KMG-II): from individual species to whole genera.</title>
        <authorList>
            <person name="Goeker M."/>
        </authorList>
    </citation>
    <scope>NUCLEOTIDE SEQUENCE [LARGE SCALE GENOMIC DNA]</scope>
    <source>
        <strain evidence="1 2">CFPB 3232</strain>
    </source>
</reference>
<evidence type="ECO:0000313" key="1">
    <source>
        <dbReference type="EMBL" id="RAR86220.1"/>
    </source>
</evidence>
<comment type="caution">
    <text evidence="1">The sequence shown here is derived from an EMBL/GenBank/DDBJ whole genome shotgun (WGS) entry which is preliminary data.</text>
</comment>
<proteinExistence type="predicted"/>
<dbReference type="InterPro" id="IPR036291">
    <property type="entry name" value="NAD(P)-bd_dom_sf"/>
</dbReference>
<sequence>MRIQGGVALLKGAGRGLGKAFDRAWLAAGAAKAHATARTPSSIGSAPGTQHPPLDATCVQIRQGPGAGACPQPVVR</sequence>
<evidence type="ECO:0000313" key="2">
    <source>
        <dbReference type="Proteomes" id="UP000248856"/>
    </source>
</evidence>
<dbReference type="Proteomes" id="UP000248856">
    <property type="component" value="Unassembled WGS sequence"/>
</dbReference>